<keyword evidence="4" id="KW-1185">Reference proteome</keyword>
<sequence>MEINNSNNNINNNNDNNINDFKIYKLYKLVFKNIYISRLIFNYVYLINEQITNSSQNSKFTEVLNFKQASFDWIIINKHYQLLLYKIQMNTVFTGFTFENLINCINLIQSNNINNNENFIKVLKQFYKTNLNQLINNTKLLHEYPTPSSLTMTIKETINNLLLSKYKTTQSVNIKKGISLIALSIHSENFDFLKIVYQESINDLTTPISGSLKNQLSMSVGDKDGTADNGGCEGGLLEIALLYGNMDIIKFVHLKLDIAIKNPWKSLIYSLKSENRSNAIQYLLEDLKFNIPKIEYPSTYNRLNVPYYYFQNLLKLPFNLFKKLYDLNIPLFFDSHKYSMLFNHFDDSTINNNKIKFQDYLEFIKVSIFSLTVSSIDQIKKNSLILKKIQYLINYNNNNENENNNNKFNYNLYILKEIDLIKYNKSSKIILGENNFLEHGKLLLTNLISKPKFNNTIKNYPIECSFGNFTNINFKDFNLEREIKRVFLFDFLYFNNHIQPENKFNQIVNFVRTYKEFHLIEHLSSTTEIIKSSILISHYYADSYLIENIIKYNTNNSKIFSFNPTFDKFKLKDIYFFDQVNINLINKLLNDNNGEGRIIISIEKKIEFLNQLIQLGANGFIRNYLKFIIKSEFDSKNFKIPEHAELIIGSINEYINKNKIQLIKSKVTFTNLNVLKYFYYNYKDYFIWDSIKIGRNCLKTKDLEIIKFIHFNSIGNLNCEYCIDTSTATFMINNLGYTFYSFSLNHLIYSLDNYNSNYLFQYVINYLISNGIEISIDYSLILNNYFHCKLIESKVIDGSLTKLISPNYYNRKIVNADGNDDSDADGNGDSGGNGDDDDKYVKSKQELYEVFRIIYDLNMIMTIGNYQIIKQFFKEFANATNREDYFLLLSAKNIKKIKSTPQSSPIKLLFKKSDFILNANNLILE</sequence>
<feature type="region of interest" description="Disordered" evidence="1">
    <location>
        <begin position="819"/>
        <end position="838"/>
    </location>
</feature>
<dbReference type="dictyBase" id="DDB_G0273245"/>
<dbReference type="eggNOG" id="ENOG502RST1">
    <property type="taxonomic scope" value="Eukaryota"/>
</dbReference>
<reference evidence="2 4" key="1">
    <citation type="journal article" date="2002" name="Nature">
        <title>Sequence and analysis of chromosome 2 of Dictyostelium discoideum.</title>
        <authorList>
            <consortium name="Dictyostelium Genome Sequencing Consortium"/>
            <person name="Glockner G."/>
            <person name="Eichinger L."/>
            <person name="Szafranski K."/>
            <person name="Pachebat J.A."/>
            <person name="Bankier A.T."/>
            <person name="Dear P.H."/>
            <person name="Lehmann R."/>
            <person name="Baumgart C."/>
            <person name="Parra G."/>
            <person name="Abril J.F."/>
            <person name="Guigo R."/>
            <person name="Kumpf K."/>
            <person name="Tunggal B."/>
            <person name="Cox E."/>
            <person name="Quail M.A."/>
            <person name="Platzer M."/>
            <person name="Rosenthal A."/>
            <person name="Noegel A.A."/>
        </authorList>
    </citation>
    <scope>NUCLEOTIDE SEQUENCE [LARGE SCALE GENOMIC DNA]</scope>
    <source>
        <strain evidence="2 4">AX4</strain>
    </source>
</reference>
<evidence type="ECO:0000313" key="3">
    <source>
        <dbReference type="EMBL" id="EAL70840.1"/>
    </source>
</evidence>
<evidence type="ECO:0008006" key="5">
    <source>
        <dbReference type="Google" id="ProtNLM"/>
    </source>
</evidence>
<dbReference type="FunCoup" id="Q557C6">
    <property type="interactions" value="4"/>
</dbReference>
<dbReference type="GeneID" id="8619068"/>
<name>Q557C6_DICDI</name>
<accession>Q557C6</accession>
<dbReference type="EMBL" id="AAFI02000009">
    <property type="protein sequence ID" value="EAL70840.1"/>
    <property type="molecule type" value="Genomic_DNA"/>
</dbReference>
<protein>
    <recommendedName>
        <fullName evidence="5">Ankyrin repeat-containing protein</fullName>
    </recommendedName>
</protein>
<dbReference type="PANTHER" id="PTHR32052:SF10">
    <property type="entry name" value="ANKYRIN REPEAT-CONTAINING PROTEIN"/>
    <property type="match status" value="1"/>
</dbReference>
<dbReference type="Proteomes" id="UP000002195">
    <property type="component" value="Unassembled WGS sequence"/>
</dbReference>
<dbReference type="GeneID" id="8618909"/>
<dbReference type="AlphaFoldDB" id="Q557C6"/>
<evidence type="ECO:0000313" key="2">
    <source>
        <dbReference type="EMBL" id="EAL70517.1"/>
    </source>
</evidence>
<gene>
    <name evidence="3" type="ORF">DDB_G0273245</name>
    <name evidence="2" type="ORF">DDB_G0273653</name>
</gene>
<dbReference type="OMA" id="YKHEENN"/>
<dbReference type="dictyBase" id="DDB_G0273653"/>
<reference evidence="2" key="3">
    <citation type="submission" date="2009-08" db="EMBL/GenBank/DDBJ databases">
        <authorList>
            <consortium name="The Dictyostelium discoideum Sequencing Consortium"/>
            <person name="Eichinger L."/>
            <person name="Pachebat J.A."/>
            <person name="Gloeckner G."/>
            <person name="Rajandream M.-A."/>
            <person name="Sucgang R."/>
            <person name="Song J."/>
            <person name="Cox E.C."/>
            <person name="Tunggal B."/>
            <person name="Szafranski K."/>
            <person name="Konfortov B.A."/>
            <person name="Farbrother P."/>
            <person name="Bankier A.T."/>
            <person name="Lehmann R."/>
            <person name="Hamlin N."/>
            <person name="Xu Q."/>
            <person name="Davies R."/>
            <person name="Gaudet P."/>
            <person name="Fey P."/>
            <person name="Pilcher K."/>
            <person name="Chen G."/>
            <person name="Saunders D."/>
            <person name="Sodergren E."/>
            <person name="Davis P."/>
            <person name="Nie X."/>
            <person name="Kerhornou A."/>
            <person name="Hemphill L."/>
            <person name="Bason N."/>
            <person name="Berriman M."/>
            <person name="Desany B."/>
            <person name="Churcher C."/>
            <person name="Cooper J."/>
            <person name="van Driessche N."/>
            <person name="Cronin A."/>
            <person name="Goodhead I."/>
            <person name="Muzny D."/>
            <person name="Hall N."/>
            <person name="Harper D."/>
            <person name="Lindsay R."/>
            <person name="Hauser H."/>
            <person name="James K."/>
            <person name="Quiles M."/>
            <person name="Buchrieser C."/>
            <person name="Wardroper A."/>
            <person name="Thangavelu M."/>
            <person name="Johnson D."/>
            <person name="Knights A."/>
            <person name="Loulseged H."/>
            <person name="Mungall K."/>
            <person name="Price C."/>
            <person name="Ma J."/>
            <person name="Quail M."/>
            <person name="Hernandez J."/>
            <person name="Rabbinowitsch E."/>
            <person name="Steffen D."/>
            <person name="Sanders M."/>
            <person name="Weinstock G."/>
            <person name="Sharp S."/>
            <person name="Just E."/>
            <person name="Shaulsky G."/>
            <person name="Simmonds M."/>
            <person name="Tivey A."/>
            <person name="White B."/>
            <person name="Walker D."/>
            <person name="Woodward J."/>
            <person name="Winckler T."/>
            <person name="Schleicher M."/>
            <person name="Rosenthal A."/>
            <person name="Rivero F."/>
            <person name="Chisholm R.L."/>
            <person name="Gibbs R."/>
            <person name="Loomis W.F."/>
            <person name="Platzer M."/>
            <person name="Kay R.R."/>
            <person name="Williams J."/>
            <person name="Dear P.H."/>
            <person name="Noegel A.A."/>
            <person name="Barrell B."/>
            <person name="Kuspa A."/>
        </authorList>
    </citation>
    <scope>NUCLEOTIDE SEQUENCE</scope>
    <source>
        <strain evidence="2">AX4</strain>
    </source>
</reference>
<accession>Q86JQ8</accession>
<dbReference type="RefSeq" id="XP_644443.1">
    <property type="nucleotide sequence ID" value="XM_639351.1"/>
</dbReference>
<dbReference type="RefSeq" id="XP_644807.1">
    <property type="nucleotide sequence ID" value="XM_639715.1"/>
</dbReference>
<dbReference type="GlyGen" id="Q557C6">
    <property type="glycosylation" value="1 site"/>
</dbReference>
<dbReference type="PANTHER" id="PTHR32052">
    <property type="entry name" value="ANKYRIN REPEAT-CONTAINING PROTEIN"/>
    <property type="match status" value="1"/>
</dbReference>
<dbReference type="EMBL" id="AAFI02000011">
    <property type="protein sequence ID" value="EAL70517.1"/>
    <property type="molecule type" value="Genomic_DNA"/>
</dbReference>
<dbReference type="VEuPathDB" id="AmoebaDB:DDB_G0273653"/>
<dbReference type="PaxDb" id="44689-DDB0168139"/>
<reference evidence="2 4" key="2">
    <citation type="journal article" date="2005" name="Nature">
        <title>The genome of the social amoeba Dictyostelium discoideum.</title>
        <authorList>
            <consortium name="The Dictyostelium discoideum Sequencing Consortium"/>
            <person name="Eichinger L."/>
            <person name="Pachebat J.A."/>
            <person name="Glockner G."/>
            <person name="Rajandream M.A."/>
            <person name="Sucgang R."/>
            <person name="Berriman M."/>
            <person name="Song J."/>
            <person name="Olsen R."/>
            <person name="Szafranski K."/>
            <person name="Xu Q."/>
            <person name="Tunggal B."/>
            <person name="Kummerfeld S."/>
            <person name="Madera M."/>
            <person name="Konfortov B.A."/>
            <person name="Rivero F."/>
            <person name="Bankier A.T."/>
            <person name="Lehmann R."/>
            <person name="Hamlin N."/>
            <person name="Davies R."/>
            <person name="Gaudet P."/>
            <person name="Fey P."/>
            <person name="Pilcher K."/>
            <person name="Chen G."/>
            <person name="Saunders D."/>
            <person name="Sodergren E."/>
            <person name="Davis P."/>
            <person name="Kerhornou A."/>
            <person name="Nie X."/>
            <person name="Hall N."/>
            <person name="Anjard C."/>
            <person name="Hemphill L."/>
            <person name="Bason N."/>
            <person name="Farbrother P."/>
            <person name="Desany B."/>
            <person name="Just E."/>
            <person name="Morio T."/>
            <person name="Rost R."/>
            <person name="Churcher C."/>
            <person name="Cooper J."/>
            <person name="Haydock S."/>
            <person name="van Driessche N."/>
            <person name="Cronin A."/>
            <person name="Goodhead I."/>
            <person name="Muzny D."/>
            <person name="Mourier T."/>
            <person name="Pain A."/>
            <person name="Lu M."/>
            <person name="Harper D."/>
            <person name="Lindsay R."/>
            <person name="Hauser H."/>
            <person name="James K."/>
            <person name="Quiles M."/>
            <person name="Madan Babu M."/>
            <person name="Saito T."/>
            <person name="Buchrieser C."/>
            <person name="Wardroper A."/>
            <person name="Felder M."/>
            <person name="Thangavelu M."/>
            <person name="Johnson D."/>
            <person name="Knights A."/>
            <person name="Loulseged H."/>
            <person name="Mungall K."/>
            <person name="Oliver K."/>
            <person name="Price C."/>
            <person name="Quail M.A."/>
            <person name="Urushihara H."/>
            <person name="Hernandez J."/>
            <person name="Rabbinowitsch E."/>
            <person name="Steffen D."/>
            <person name="Sanders M."/>
            <person name="Ma J."/>
            <person name="Kohara Y."/>
            <person name="Sharp S."/>
            <person name="Simmonds M."/>
            <person name="Spiegler S."/>
            <person name="Tivey A."/>
            <person name="Sugano S."/>
            <person name="White B."/>
            <person name="Walker D."/>
            <person name="Woodward J."/>
            <person name="Winckler T."/>
            <person name="Tanaka Y."/>
            <person name="Shaulsky G."/>
            <person name="Schleicher M."/>
            <person name="Weinstock G."/>
            <person name="Rosenthal A."/>
            <person name="Cox E.C."/>
            <person name="Chisholm R.L."/>
            <person name="Gibbs R."/>
            <person name="Loomis W.F."/>
            <person name="Platzer M."/>
            <person name="Kay R.R."/>
            <person name="Williams J."/>
            <person name="Dear P.H."/>
            <person name="Noegel A.A."/>
            <person name="Barrell B."/>
            <person name="Kuspa A."/>
        </authorList>
    </citation>
    <scope>NUCLEOTIDE SEQUENCE [LARGE SCALE GENOMIC DNA]</scope>
    <source>
        <strain evidence="2 4">AX4</strain>
    </source>
</reference>
<evidence type="ECO:0000256" key="1">
    <source>
        <dbReference type="SAM" id="MobiDB-lite"/>
    </source>
</evidence>
<dbReference type="KEGG" id="ddi:DDB_G0273653"/>
<dbReference type="KEGG" id="ddi:DDB_G0273245"/>
<proteinExistence type="predicted"/>
<dbReference type="SMR" id="Q557C6"/>
<evidence type="ECO:0000313" key="4">
    <source>
        <dbReference type="Proteomes" id="UP000002195"/>
    </source>
</evidence>
<organism evidence="2 4">
    <name type="scientific">Dictyostelium discoideum</name>
    <name type="common">Social amoeba</name>
    <dbReference type="NCBI Taxonomy" id="44689"/>
    <lineage>
        <taxon>Eukaryota</taxon>
        <taxon>Amoebozoa</taxon>
        <taxon>Evosea</taxon>
        <taxon>Eumycetozoa</taxon>
        <taxon>Dictyostelia</taxon>
        <taxon>Dictyosteliales</taxon>
        <taxon>Dictyosteliaceae</taxon>
        <taxon>Dictyostelium</taxon>
    </lineage>
</organism>
<comment type="caution">
    <text evidence="2">The sequence shown here is derived from an EMBL/GenBank/DDBJ whole genome shotgun (WGS) entry which is preliminary data.</text>
</comment>
<dbReference type="HOGENOM" id="CLU_339024_0_0_1"/>